<evidence type="ECO:0000313" key="2">
    <source>
        <dbReference type="EMBL" id="JAE12344.1"/>
    </source>
</evidence>
<protein>
    <submittedName>
        <fullName evidence="2">Uncharacterized protein</fullName>
    </submittedName>
</protein>
<reference evidence="2" key="1">
    <citation type="submission" date="2014-09" db="EMBL/GenBank/DDBJ databases">
        <authorList>
            <person name="Magalhaes I.L.F."/>
            <person name="Oliveira U."/>
            <person name="Santos F.R."/>
            <person name="Vidigal T.H.D.A."/>
            <person name="Brescovit A.D."/>
            <person name="Santos A.J."/>
        </authorList>
    </citation>
    <scope>NUCLEOTIDE SEQUENCE</scope>
    <source>
        <tissue evidence="2">Shoot tissue taken approximately 20 cm above the soil surface</tissue>
    </source>
</reference>
<name>A0A0A9FM92_ARUDO</name>
<dbReference type="AlphaFoldDB" id="A0A0A9FM92"/>
<feature type="region of interest" description="Disordered" evidence="1">
    <location>
        <begin position="1"/>
        <end position="52"/>
    </location>
</feature>
<reference evidence="2" key="2">
    <citation type="journal article" date="2015" name="Data Brief">
        <title>Shoot transcriptome of the giant reed, Arundo donax.</title>
        <authorList>
            <person name="Barrero R.A."/>
            <person name="Guerrero F.D."/>
            <person name="Moolhuijzen P."/>
            <person name="Goolsby J.A."/>
            <person name="Tidwell J."/>
            <person name="Bellgard S.E."/>
            <person name="Bellgard M.I."/>
        </authorList>
    </citation>
    <scope>NUCLEOTIDE SEQUENCE</scope>
    <source>
        <tissue evidence="2">Shoot tissue taken approximately 20 cm above the soil surface</tissue>
    </source>
</reference>
<proteinExistence type="predicted"/>
<evidence type="ECO:0000256" key="1">
    <source>
        <dbReference type="SAM" id="MobiDB-lite"/>
    </source>
</evidence>
<accession>A0A0A9FM92</accession>
<dbReference type="EMBL" id="GBRH01185552">
    <property type="protein sequence ID" value="JAE12344.1"/>
    <property type="molecule type" value="Transcribed_RNA"/>
</dbReference>
<sequence>MLLCPAKDHAPTAPHLEASTVGAQKQCNKLPASQASSTQANKQGSRRTGNDE</sequence>
<organism evidence="2">
    <name type="scientific">Arundo donax</name>
    <name type="common">Giant reed</name>
    <name type="synonym">Donax arundinaceus</name>
    <dbReference type="NCBI Taxonomy" id="35708"/>
    <lineage>
        <taxon>Eukaryota</taxon>
        <taxon>Viridiplantae</taxon>
        <taxon>Streptophyta</taxon>
        <taxon>Embryophyta</taxon>
        <taxon>Tracheophyta</taxon>
        <taxon>Spermatophyta</taxon>
        <taxon>Magnoliopsida</taxon>
        <taxon>Liliopsida</taxon>
        <taxon>Poales</taxon>
        <taxon>Poaceae</taxon>
        <taxon>PACMAD clade</taxon>
        <taxon>Arundinoideae</taxon>
        <taxon>Arundineae</taxon>
        <taxon>Arundo</taxon>
    </lineage>
</organism>
<feature type="compositionally biased region" description="Polar residues" evidence="1">
    <location>
        <begin position="21"/>
        <end position="52"/>
    </location>
</feature>
<feature type="compositionally biased region" description="Basic and acidic residues" evidence="1">
    <location>
        <begin position="1"/>
        <end position="10"/>
    </location>
</feature>